<keyword evidence="1" id="KW-0949">S-adenosyl-L-methionine</keyword>
<accession>X1NNJ3</accession>
<dbReference type="PANTHER" id="PTHR35092:SF1">
    <property type="entry name" value="CHLORINASE MJ1651"/>
    <property type="match status" value="1"/>
</dbReference>
<evidence type="ECO:0000259" key="4">
    <source>
        <dbReference type="Pfam" id="PF20257"/>
    </source>
</evidence>
<reference evidence="5" key="1">
    <citation type="journal article" date="2014" name="Front. Microbiol.">
        <title>High frequency of phylogenetically diverse reductive dehalogenase-homologous genes in deep subseafloor sedimentary metagenomes.</title>
        <authorList>
            <person name="Kawai M."/>
            <person name="Futagami T."/>
            <person name="Toyoda A."/>
            <person name="Takaki Y."/>
            <person name="Nishi S."/>
            <person name="Hori S."/>
            <person name="Arai W."/>
            <person name="Tsubouchi T."/>
            <person name="Morono Y."/>
            <person name="Uchiyama I."/>
            <person name="Ito T."/>
            <person name="Fujiyama A."/>
            <person name="Inagaki F."/>
            <person name="Takami H."/>
        </authorList>
    </citation>
    <scope>NUCLEOTIDE SEQUENCE</scope>
    <source>
        <strain evidence="5">Expedition CK06-06</strain>
    </source>
</reference>
<name>X1NNJ3_9ZZZZ</name>
<dbReference type="Pfam" id="PF20257">
    <property type="entry name" value="SAM_HAT_C"/>
    <property type="match status" value="1"/>
</dbReference>
<dbReference type="InterPro" id="IPR023227">
    <property type="entry name" value="SAM_OH_AdoTrfase_C_sf"/>
</dbReference>
<comment type="caution">
    <text evidence="5">The sequence shown here is derived from an EMBL/GenBank/DDBJ whole genome shotgun (WGS) entry which is preliminary data.</text>
</comment>
<proteinExistence type="inferred from homology"/>
<evidence type="ECO:0000256" key="1">
    <source>
        <dbReference type="ARBA" id="ARBA00022691"/>
    </source>
</evidence>
<evidence type="ECO:0000313" key="5">
    <source>
        <dbReference type="EMBL" id="GAI20244.1"/>
    </source>
</evidence>
<dbReference type="Gene3D" id="2.40.30.90">
    <property type="entry name" value="Bacterial fluorinating enzyme like"/>
    <property type="match status" value="1"/>
</dbReference>
<dbReference type="InterPro" id="IPR046470">
    <property type="entry name" value="SAM_HAT_C"/>
</dbReference>
<dbReference type="Pfam" id="PF01887">
    <property type="entry name" value="SAM_HAT_N"/>
    <property type="match status" value="1"/>
</dbReference>
<feature type="domain" description="S-adenosyl-l-methionine hydroxide adenosyltransferase C-terminal" evidence="4">
    <location>
        <begin position="92"/>
        <end position="173"/>
    </location>
</feature>
<dbReference type="PANTHER" id="PTHR35092">
    <property type="entry name" value="CHLORINASE MJ1651"/>
    <property type="match status" value="1"/>
</dbReference>
<gene>
    <name evidence="5" type="ORF">S06H3_37004</name>
</gene>
<evidence type="ECO:0008006" key="6">
    <source>
        <dbReference type="Google" id="ProtNLM"/>
    </source>
</evidence>
<protein>
    <recommendedName>
        <fullName evidence="6">SAM-dependent chlorinase/fluorinase</fullName>
    </recommendedName>
</protein>
<evidence type="ECO:0000256" key="2">
    <source>
        <dbReference type="ARBA" id="ARBA00024035"/>
    </source>
</evidence>
<dbReference type="InterPro" id="IPR046469">
    <property type="entry name" value="SAM_HAT_N"/>
</dbReference>
<dbReference type="AlphaFoldDB" id="X1NNJ3"/>
<organism evidence="5">
    <name type="scientific">marine sediment metagenome</name>
    <dbReference type="NCBI Taxonomy" id="412755"/>
    <lineage>
        <taxon>unclassified sequences</taxon>
        <taxon>metagenomes</taxon>
        <taxon>ecological metagenomes</taxon>
    </lineage>
</organism>
<dbReference type="Gene3D" id="3.40.50.10790">
    <property type="entry name" value="S-adenosyl-l-methionine hydroxide adenosyltransferase, N-terminal"/>
    <property type="match status" value="1"/>
</dbReference>
<dbReference type="InterPro" id="IPR023228">
    <property type="entry name" value="SAM_OH_AdoTrfase_N_sf"/>
</dbReference>
<dbReference type="InterPro" id="IPR002747">
    <property type="entry name" value="SAM_OH_AdoTrfase"/>
</dbReference>
<feature type="domain" description="S-adenosyl-l-methionine hydroxide adenosyltransferase N-terminal" evidence="3">
    <location>
        <begin position="28"/>
        <end position="67"/>
    </location>
</feature>
<feature type="non-terminal residue" evidence="5">
    <location>
        <position position="1"/>
    </location>
</feature>
<dbReference type="EMBL" id="BARV01022446">
    <property type="protein sequence ID" value="GAI20244.1"/>
    <property type="molecule type" value="Genomic_DNA"/>
</dbReference>
<dbReference type="SUPFAM" id="SSF102522">
    <property type="entry name" value="Bacterial fluorinating enzyme, N-terminal domain"/>
    <property type="match status" value="1"/>
</dbReference>
<sequence>RPEFALGKVRLINNRQQVEIEPESGLGAVAITRSQFWRSPVSPTFHGRDIFAPVAARLSLGLSPLEFGEAIASVTMLPLSCPHQAEDGILVGHILHIDSFGNLITDVSGEYLLKLRQPIIVEVGNQCIQGLSRTYAESSGLLALIGSSGYLEIALGGGNASLFLNVGIESKVRIR</sequence>
<comment type="similarity">
    <text evidence="2">Belongs to the SAM hydrolase / SAM-dependent halogenase family.</text>
</comment>
<dbReference type="SUPFAM" id="SSF101852">
    <property type="entry name" value="Bacterial fluorinating enzyme, C-terminal domain"/>
    <property type="match status" value="1"/>
</dbReference>
<evidence type="ECO:0000259" key="3">
    <source>
        <dbReference type="Pfam" id="PF01887"/>
    </source>
</evidence>